<dbReference type="Proteomes" id="UP000294856">
    <property type="component" value="Unassembled WGS sequence"/>
</dbReference>
<evidence type="ECO:0000313" key="4">
    <source>
        <dbReference type="Proteomes" id="UP000294856"/>
    </source>
</evidence>
<sequence>MRKIRMVPASALACVAMFGILVSASGSASAVPAAQIDWDARVDGSTVVATVSSGSFRHAGNTVELTDTAGRVVLRVPLTFELAGRSIPFAADISDSTLRLTADRARSAALGLAPVSPVPAAKPVAAGVAPIDGPSVEAPRRDIPGAIELGRAIGAAVGGAIGFAAGCALGGLGTGAAVGAPTAGILAVAGLIVGCLTVGVTFVQVGSAAGDAVGGGIGAAVGAALPA</sequence>
<dbReference type="EMBL" id="SMFR01000003">
    <property type="protein sequence ID" value="TCJ95615.1"/>
    <property type="molecule type" value="Genomic_DNA"/>
</dbReference>
<reference evidence="3 4" key="1">
    <citation type="submission" date="2019-03" db="EMBL/GenBank/DDBJ databases">
        <title>Genomic Encyclopedia of Type Strains, Phase IV (KMG-IV): sequencing the most valuable type-strain genomes for metagenomic binning, comparative biology and taxonomic classification.</title>
        <authorList>
            <person name="Goeker M."/>
        </authorList>
    </citation>
    <scope>NUCLEOTIDE SEQUENCE [LARGE SCALE GENOMIC DNA]</scope>
    <source>
        <strain evidence="3 4">DSM 44684</strain>
    </source>
</reference>
<protein>
    <recommendedName>
        <fullName evidence="2">DUF8020 domain-containing protein</fullName>
    </recommendedName>
</protein>
<evidence type="ECO:0000256" key="1">
    <source>
        <dbReference type="SAM" id="SignalP"/>
    </source>
</evidence>
<accession>A0A4V2PB13</accession>
<evidence type="ECO:0000259" key="2">
    <source>
        <dbReference type="Pfam" id="PF26059"/>
    </source>
</evidence>
<feature type="signal peptide" evidence="1">
    <location>
        <begin position="1"/>
        <end position="30"/>
    </location>
</feature>
<keyword evidence="1" id="KW-0732">Signal</keyword>
<evidence type="ECO:0000313" key="3">
    <source>
        <dbReference type="EMBL" id="TCJ95615.1"/>
    </source>
</evidence>
<dbReference type="Pfam" id="PF26059">
    <property type="entry name" value="DUF8020"/>
    <property type="match status" value="1"/>
</dbReference>
<organism evidence="3 4">
    <name type="scientific">Nocardia alba</name>
    <dbReference type="NCBI Taxonomy" id="225051"/>
    <lineage>
        <taxon>Bacteria</taxon>
        <taxon>Bacillati</taxon>
        <taxon>Actinomycetota</taxon>
        <taxon>Actinomycetes</taxon>
        <taxon>Mycobacteriales</taxon>
        <taxon>Nocardiaceae</taxon>
        <taxon>Nocardia</taxon>
    </lineage>
</organism>
<proteinExistence type="predicted"/>
<feature type="domain" description="DUF8020" evidence="2">
    <location>
        <begin position="36"/>
        <end position="103"/>
    </location>
</feature>
<name>A0A4V2PB13_9NOCA</name>
<dbReference type="InterPro" id="IPR058333">
    <property type="entry name" value="DUF8020"/>
</dbReference>
<keyword evidence="4" id="KW-1185">Reference proteome</keyword>
<comment type="caution">
    <text evidence="3">The sequence shown here is derived from an EMBL/GenBank/DDBJ whole genome shotgun (WGS) entry which is preliminary data.</text>
</comment>
<dbReference type="AlphaFoldDB" id="A0A4V2PB13"/>
<gene>
    <name evidence="3" type="ORF">DFR71_4530</name>
</gene>
<feature type="chain" id="PRO_5020840354" description="DUF8020 domain-containing protein" evidence="1">
    <location>
        <begin position="31"/>
        <end position="227"/>
    </location>
</feature>